<accession>C0QE90</accession>
<name>C0QE90_DESAH</name>
<dbReference type="HOGENOM" id="CLU_3151990_0_0_7"/>
<protein>
    <recommendedName>
        <fullName evidence="3">Disulfide oxidoreductase</fullName>
    </recommendedName>
</protein>
<reference evidence="1 2" key="1">
    <citation type="journal article" date="2009" name="Environ. Microbiol.">
        <title>Genome sequence of Desulfobacterium autotrophicum HRM2, a marine sulfate reducer oxidizing organic carbon completely to carbon dioxide.</title>
        <authorList>
            <person name="Strittmatter A.W."/>
            <person name="Liesegang H."/>
            <person name="Rabus R."/>
            <person name="Decker I."/>
            <person name="Amann J."/>
            <person name="Andres S."/>
            <person name="Henne A."/>
            <person name="Fricke W.F."/>
            <person name="Martinez-Arias R."/>
            <person name="Bartels D."/>
            <person name="Goesmann A."/>
            <person name="Krause L."/>
            <person name="Puehler A."/>
            <person name="Klenk H.P."/>
            <person name="Richter M."/>
            <person name="Schuler M."/>
            <person name="Gloeckner F.O."/>
            <person name="Meyerdierks A."/>
            <person name="Gottschalk G."/>
            <person name="Amann R."/>
        </authorList>
    </citation>
    <scope>NUCLEOTIDE SEQUENCE [LARGE SCALE GENOMIC DNA]</scope>
    <source>
        <strain evidence="2">ATCC 43914 / DSM 3382 / HRM2</strain>
    </source>
</reference>
<dbReference type="STRING" id="177437.HRM2_00840"/>
<dbReference type="AlphaFoldDB" id="C0QE90"/>
<dbReference type="EMBL" id="CP001087">
    <property type="protein sequence ID" value="ACN13207.1"/>
    <property type="molecule type" value="Genomic_DNA"/>
</dbReference>
<organism evidence="1 2">
    <name type="scientific">Desulforapulum autotrophicum (strain ATCC 43914 / DSM 3382 / VKM B-1955 / HRM2)</name>
    <name type="common">Desulfobacterium autotrophicum</name>
    <dbReference type="NCBI Taxonomy" id="177437"/>
    <lineage>
        <taxon>Bacteria</taxon>
        <taxon>Pseudomonadati</taxon>
        <taxon>Thermodesulfobacteriota</taxon>
        <taxon>Desulfobacteria</taxon>
        <taxon>Desulfobacterales</taxon>
        <taxon>Desulfobacteraceae</taxon>
        <taxon>Desulforapulum</taxon>
    </lineage>
</organism>
<evidence type="ECO:0008006" key="3">
    <source>
        <dbReference type="Google" id="ProtNLM"/>
    </source>
</evidence>
<evidence type="ECO:0000313" key="2">
    <source>
        <dbReference type="Proteomes" id="UP000000442"/>
    </source>
</evidence>
<dbReference type="InterPro" id="IPR038062">
    <property type="entry name" value="ScdA-like_N_sf"/>
</dbReference>
<evidence type="ECO:0000313" key="1">
    <source>
        <dbReference type="EMBL" id="ACN13207.1"/>
    </source>
</evidence>
<gene>
    <name evidence="1" type="ordered locus">HRM2_00840</name>
</gene>
<dbReference type="KEGG" id="dat:HRM2_00840"/>
<proteinExistence type="predicted"/>
<dbReference type="Proteomes" id="UP000000442">
    <property type="component" value="Chromosome"/>
</dbReference>
<keyword evidence="2" id="KW-1185">Reference proteome</keyword>
<dbReference type="SUPFAM" id="SSF140683">
    <property type="entry name" value="SP0561-like"/>
    <property type="match status" value="1"/>
</dbReference>
<sequence>MDLGLLCIGCPAEAFHTVEDIAKEYGCDLNTLVHEINRFIQDEDAVIN</sequence>
<dbReference type="eggNOG" id="ENOG5030IBK">
    <property type="taxonomic scope" value="Bacteria"/>
</dbReference>
<dbReference type="Gene3D" id="1.10.3910.10">
    <property type="entry name" value="SP0561-like"/>
    <property type="match status" value="1"/>
</dbReference>